<dbReference type="InterPro" id="IPR042242">
    <property type="entry name" value="RecO_C"/>
</dbReference>
<comment type="similarity">
    <text evidence="2 8">Belongs to the RecO family.</text>
</comment>
<dbReference type="GO" id="GO:0006302">
    <property type="term" value="P:double-strand break repair"/>
    <property type="evidence" value="ECO:0007669"/>
    <property type="project" value="TreeGrafter"/>
</dbReference>
<dbReference type="InterPro" id="IPR022572">
    <property type="entry name" value="DNA_rep/recomb_RecO_N"/>
</dbReference>
<dbReference type="InterPro" id="IPR003717">
    <property type="entry name" value="RecO"/>
</dbReference>
<dbReference type="Pfam" id="PF02565">
    <property type="entry name" value="RecO_C"/>
    <property type="match status" value="1"/>
</dbReference>
<keyword evidence="6 8" id="KW-0234">DNA repair</keyword>
<dbReference type="OrthoDB" id="9804792at2"/>
<keyword evidence="11" id="KW-1185">Reference proteome</keyword>
<dbReference type="GO" id="GO:0006310">
    <property type="term" value="P:DNA recombination"/>
    <property type="evidence" value="ECO:0007669"/>
    <property type="project" value="UniProtKB-UniRule"/>
</dbReference>
<evidence type="ECO:0000256" key="4">
    <source>
        <dbReference type="ARBA" id="ARBA00022763"/>
    </source>
</evidence>
<evidence type="ECO:0000256" key="5">
    <source>
        <dbReference type="ARBA" id="ARBA00023172"/>
    </source>
</evidence>
<dbReference type="GO" id="GO:0043590">
    <property type="term" value="C:bacterial nucleoid"/>
    <property type="evidence" value="ECO:0007669"/>
    <property type="project" value="TreeGrafter"/>
</dbReference>
<dbReference type="Gene3D" id="1.20.1440.120">
    <property type="entry name" value="Recombination protein O, C-terminal domain"/>
    <property type="match status" value="1"/>
</dbReference>
<dbReference type="AlphaFoldDB" id="A0A1Y3P980"/>
<feature type="domain" description="DNA replication/recombination mediator RecO N-terminal" evidence="9">
    <location>
        <begin position="8"/>
        <end position="72"/>
    </location>
</feature>
<evidence type="ECO:0000313" key="11">
    <source>
        <dbReference type="Proteomes" id="UP000195440"/>
    </source>
</evidence>
<dbReference type="SUPFAM" id="SSF50249">
    <property type="entry name" value="Nucleic acid-binding proteins"/>
    <property type="match status" value="1"/>
</dbReference>
<evidence type="ECO:0000256" key="8">
    <source>
        <dbReference type="HAMAP-Rule" id="MF_00201"/>
    </source>
</evidence>
<dbReference type="RefSeq" id="WP_087264684.1">
    <property type="nucleotide sequence ID" value="NZ_CP167995.1"/>
</dbReference>
<dbReference type="NCBIfam" id="TIGR00613">
    <property type="entry name" value="reco"/>
    <property type="match status" value="1"/>
</dbReference>
<sequence>MTSVPIGQPAYVLHSRAYRENSALVDFLTPQGRLRAVLRSARGKAGTLARPFVPLEVEFRGRGELKNVGRMESSGVASWMVGDALFSGLYLNELLIRLLPAEDPHPAVFDHYAATLQALAQGRPLEPLLRSFEWRLLDELGYGFALDVDINGEPLDAKGMYRLQVDAGLEQVYLLQPGLFNGTELLAMAEADWSAPGALSAAKRLMRQALAVHLGGRPLVSRELFRKP</sequence>
<dbReference type="PANTHER" id="PTHR33991">
    <property type="entry name" value="DNA REPAIR PROTEIN RECO"/>
    <property type="match status" value="1"/>
</dbReference>
<dbReference type="SUPFAM" id="SSF57863">
    <property type="entry name" value="ArfGap/RecO-like zinc finger"/>
    <property type="match status" value="1"/>
</dbReference>
<evidence type="ECO:0000313" key="10">
    <source>
        <dbReference type="EMBL" id="OUM75252.1"/>
    </source>
</evidence>
<evidence type="ECO:0000256" key="1">
    <source>
        <dbReference type="ARBA" id="ARBA00003065"/>
    </source>
</evidence>
<evidence type="ECO:0000256" key="6">
    <source>
        <dbReference type="ARBA" id="ARBA00023204"/>
    </source>
</evidence>
<protein>
    <recommendedName>
        <fullName evidence="3 8">DNA repair protein RecO</fullName>
    </recommendedName>
    <alternativeName>
        <fullName evidence="7 8">Recombination protein O</fullName>
    </alternativeName>
</protein>
<name>A0A1Y3P980_9PSED</name>
<dbReference type="PANTHER" id="PTHR33991:SF1">
    <property type="entry name" value="DNA REPAIR PROTEIN RECO"/>
    <property type="match status" value="1"/>
</dbReference>
<comment type="caution">
    <text evidence="10">The sequence shown here is derived from an EMBL/GenBank/DDBJ whole genome shotgun (WGS) entry which is preliminary data.</text>
</comment>
<gene>
    <name evidence="8" type="primary">recO</name>
    <name evidence="10" type="ORF">AUC60_03370</name>
</gene>
<dbReference type="Gene3D" id="2.40.50.140">
    <property type="entry name" value="Nucleic acid-binding proteins"/>
    <property type="match status" value="1"/>
</dbReference>
<dbReference type="InterPro" id="IPR037278">
    <property type="entry name" value="ARFGAP/RecO"/>
</dbReference>
<keyword evidence="5 8" id="KW-0233">DNA recombination</keyword>
<keyword evidence="4 8" id="KW-0227">DNA damage</keyword>
<evidence type="ECO:0000259" key="9">
    <source>
        <dbReference type="Pfam" id="PF11967"/>
    </source>
</evidence>
<dbReference type="InterPro" id="IPR012340">
    <property type="entry name" value="NA-bd_OB-fold"/>
</dbReference>
<accession>A0A1Y3P980</accession>
<evidence type="ECO:0000256" key="7">
    <source>
        <dbReference type="ARBA" id="ARBA00033409"/>
    </source>
</evidence>
<dbReference type="HAMAP" id="MF_00201">
    <property type="entry name" value="RecO"/>
    <property type="match status" value="1"/>
</dbReference>
<proteinExistence type="inferred from homology"/>
<evidence type="ECO:0000256" key="3">
    <source>
        <dbReference type="ARBA" id="ARBA00021310"/>
    </source>
</evidence>
<comment type="function">
    <text evidence="1 8">Involved in DNA repair and RecF pathway recombination.</text>
</comment>
<evidence type="ECO:0000256" key="2">
    <source>
        <dbReference type="ARBA" id="ARBA00007452"/>
    </source>
</evidence>
<reference evidence="10 11" key="1">
    <citation type="journal article" date="2017" name="Syst. Appl. Microbiol.">
        <title>Pseudomonas caspiana sp. nov., a citrus pathogen in the Pseudomonas syringae phylogenetic group.</title>
        <authorList>
            <person name="Busquets A."/>
            <person name="Gomila M."/>
            <person name="Beiki F."/>
            <person name="Mulet M."/>
            <person name="Rahimian H."/>
            <person name="Garcia-Valdes E."/>
            <person name="Lalucat J."/>
        </authorList>
    </citation>
    <scope>NUCLEOTIDE SEQUENCE [LARGE SCALE GENOMIC DNA]</scope>
    <source>
        <strain evidence="10 11">FBF102</strain>
    </source>
</reference>
<organism evidence="10 11">
    <name type="scientific">Pseudomonas caspiana</name>
    <dbReference type="NCBI Taxonomy" id="1451454"/>
    <lineage>
        <taxon>Bacteria</taxon>
        <taxon>Pseudomonadati</taxon>
        <taxon>Pseudomonadota</taxon>
        <taxon>Gammaproteobacteria</taxon>
        <taxon>Pseudomonadales</taxon>
        <taxon>Pseudomonadaceae</taxon>
        <taxon>Pseudomonas</taxon>
    </lineage>
</organism>
<dbReference type="EMBL" id="LOHF01000002">
    <property type="protein sequence ID" value="OUM75252.1"/>
    <property type="molecule type" value="Genomic_DNA"/>
</dbReference>
<dbReference type="Proteomes" id="UP000195440">
    <property type="component" value="Unassembled WGS sequence"/>
</dbReference>
<dbReference type="Pfam" id="PF11967">
    <property type="entry name" value="RecO_N"/>
    <property type="match status" value="1"/>
</dbReference>